<dbReference type="EMBL" id="CP025791">
    <property type="protein sequence ID" value="AUP81278.1"/>
    <property type="molecule type" value="Genomic_DNA"/>
</dbReference>
<name>A0A2K9PWQ6_9FLAO</name>
<proteinExistence type="predicted"/>
<gene>
    <name evidence="2" type="ORF">C1H87_22185</name>
</gene>
<dbReference type="Proteomes" id="UP000235826">
    <property type="component" value="Chromosome"/>
</dbReference>
<keyword evidence="1" id="KW-0472">Membrane</keyword>
<protein>
    <submittedName>
        <fullName evidence="2">EamA-like transporter family protein</fullName>
    </submittedName>
</protein>
<feature type="transmembrane region" description="Helical" evidence="1">
    <location>
        <begin position="129"/>
        <end position="146"/>
    </location>
</feature>
<keyword evidence="1" id="KW-1133">Transmembrane helix</keyword>
<organism evidence="2 3">
    <name type="scientific">Flavivirga eckloniae</name>
    <dbReference type="NCBI Taxonomy" id="1803846"/>
    <lineage>
        <taxon>Bacteria</taxon>
        <taxon>Pseudomonadati</taxon>
        <taxon>Bacteroidota</taxon>
        <taxon>Flavobacteriia</taxon>
        <taxon>Flavobacteriales</taxon>
        <taxon>Flavobacteriaceae</taxon>
        <taxon>Flavivirga</taxon>
    </lineage>
</organism>
<dbReference type="KEGG" id="fek:C1H87_22185"/>
<keyword evidence="3" id="KW-1185">Reference proteome</keyword>
<evidence type="ECO:0000313" key="3">
    <source>
        <dbReference type="Proteomes" id="UP000235826"/>
    </source>
</evidence>
<accession>A0A2K9PWQ6</accession>
<dbReference type="RefSeq" id="WP_102757921.1">
    <property type="nucleotide sequence ID" value="NZ_CP025791.1"/>
</dbReference>
<dbReference type="Pfam" id="PF04657">
    <property type="entry name" value="DMT_YdcZ"/>
    <property type="match status" value="1"/>
</dbReference>
<evidence type="ECO:0000256" key="1">
    <source>
        <dbReference type="SAM" id="Phobius"/>
    </source>
</evidence>
<dbReference type="PANTHER" id="PTHR34821">
    <property type="entry name" value="INNER MEMBRANE PROTEIN YDCZ"/>
    <property type="match status" value="1"/>
</dbReference>
<dbReference type="InterPro" id="IPR006750">
    <property type="entry name" value="YdcZ"/>
</dbReference>
<keyword evidence="1" id="KW-0812">Transmembrane</keyword>
<sequence length="149" mass="16393">MSQYYTIFLAFIGGVFLSIHGGFNTQLSTLLKSPIQASLIAYIFSALIALVTVIGSMKQTPSLVQLKSIPTYLYFSGAVFSFIGISLYYYTIPKLGISTMISIGLIGQIVFSLIADHFGWFGLKVFPLSYKRLIGVIAMILGIFLIKNK</sequence>
<reference evidence="2 3" key="1">
    <citation type="submission" date="2018-01" db="EMBL/GenBank/DDBJ databases">
        <title>Complete genome sequence of Flavivirga eckloniae ECD14 isolated from seaweed Ecklonia cava.</title>
        <authorList>
            <person name="Lee J.H."/>
            <person name="Baik K.S."/>
            <person name="Seong C.N."/>
        </authorList>
    </citation>
    <scope>NUCLEOTIDE SEQUENCE [LARGE SCALE GENOMIC DNA]</scope>
    <source>
        <strain evidence="2 3">ECD14</strain>
    </source>
</reference>
<feature type="transmembrane region" description="Helical" evidence="1">
    <location>
        <begin position="39"/>
        <end position="57"/>
    </location>
</feature>
<dbReference type="AlphaFoldDB" id="A0A2K9PWQ6"/>
<dbReference type="OrthoDB" id="9097160at2"/>
<dbReference type="GO" id="GO:0005886">
    <property type="term" value="C:plasma membrane"/>
    <property type="evidence" value="ECO:0007669"/>
    <property type="project" value="TreeGrafter"/>
</dbReference>
<evidence type="ECO:0000313" key="2">
    <source>
        <dbReference type="EMBL" id="AUP81278.1"/>
    </source>
</evidence>
<feature type="transmembrane region" description="Helical" evidence="1">
    <location>
        <begin position="69"/>
        <end position="90"/>
    </location>
</feature>
<feature type="transmembrane region" description="Helical" evidence="1">
    <location>
        <begin position="6"/>
        <end position="27"/>
    </location>
</feature>
<feature type="transmembrane region" description="Helical" evidence="1">
    <location>
        <begin position="102"/>
        <end position="123"/>
    </location>
</feature>
<dbReference type="PANTHER" id="PTHR34821:SF2">
    <property type="entry name" value="INNER MEMBRANE PROTEIN YDCZ"/>
    <property type="match status" value="1"/>
</dbReference>